<keyword evidence="1" id="KW-1133">Transmembrane helix</keyword>
<sequence>MVYHVFEHSLKHLIINCHSYVNSMHTQWNFFHFFNLNDLQGSYFLAIYTVRCCRKLNCNVMFLIVCVPSFSMVRCFLQL</sequence>
<proteinExistence type="predicted"/>
<feature type="transmembrane region" description="Helical" evidence="1">
    <location>
        <begin position="60"/>
        <end position="77"/>
    </location>
</feature>
<reference evidence="2" key="1">
    <citation type="submission" date="2018-02" db="EMBL/GenBank/DDBJ databases">
        <title>Rhizophora mucronata_Transcriptome.</title>
        <authorList>
            <person name="Meera S.P."/>
            <person name="Sreeshan A."/>
            <person name="Augustine A."/>
        </authorList>
    </citation>
    <scope>NUCLEOTIDE SEQUENCE</scope>
    <source>
        <tissue evidence="2">Leaf</tissue>
    </source>
</reference>
<organism evidence="2">
    <name type="scientific">Rhizophora mucronata</name>
    <name type="common">Asiatic mangrove</name>
    <dbReference type="NCBI Taxonomy" id="61149"/>
    <lineage>
        <taxon>Eukaryota</taxon>
        <taxon>Viridiplantae</taxon>
        <taxon>Streptophyta</taxon>
        <taxon>Embryophyta</taxon>
        <taxon>Tracheophyta</taxon>
        <taxon>Spermatophyta</taxon>
        <taxon>Magnoliopsida</taxon>
        <taxon>eudicotyledons</taxon>
        <taxon>Gunneridae</taxon>
        <taxon>Pentapetalae</taxon>
        <taxon>rosids</taxon>
        <taxon>fabids</taxon>
        <taxon>Malpighiales</taxon>
        <taxon>Rhizophoraceae</taxon>
        <taxon>Rhizophora</taxon>
    </lineage>
</organism>
<dbReference type="EMBL" id="GGEC01022131">
    <property type="protein sequence ID" value="MBX02615.1"/>
    <property type="molecule type" value="Transcribed_RNA"/>
</dbReference>
<accession>A0A2P2KA72</accession>
<name>A0A2P2KA72_RHIMU</name>
<keyword evidence="1" id="KW-0472">Membrane</keyword>
<evidence type="ECO:0000256" key="1">
    <source>
        <dbReference type="SAM" id="Phobius"/>
    </source>
</evidence>
<protein>
    <submittedName>
        <fullName evidence="2">Uncharacterized protein</fullName>
    </submittedName>
</protein>
<evidence type="ECO:0000313" key="2">
    <source>
        <dbReference type="EMBL" id="MBX02615.1"/>
    </source>
</evidence>
<keyword evidence="1" id="KW-0812">Transmembrane</keyword>
<dbReference type="AlphaFoldDB" id="A0A2P2KA72"/>